<keyword evidence="2" id="KW-0732">Signal</keyword>
<sequence>MLTRSSRLRRTAAALAAGAASLALADAATAATLTVTAAADSGAGTLRAALAAADDGDRIEFALPNPSSIVLASELVVDRAVTLAGPGWRSLELNGGGVTRVLRVSAAGVEIERLAIRDGSAPPSGERAYGGGLLVEQSGDATLREAVVEDNVAGGQGGRIVAGGGIWVGGVNGGNGGSLHVVRSAIVGNLASGVGSGGLAASVSGGGLGASTASASVVTIEDSTVAANTVDSTSDGMAFGNGGGIASTGFTSGRLLRSTVTANAVTVAGVTLTSASAGGAGDNTSSAWQSYGSIVAGNTVQAVPSDCSARLAGDHNVVGTSSGCAISGTGNSVVNPQLGAFGDHGGPTPSYALAPTSPALQAVPAGSTACPAGATDQRGVARPELAACDAGSYELRPGRLTVPADRDLGSAGPGDEPSQTVTVTATGDLPATFDAVRIDPAGGRFAVELDGCSVALVLQPGDSCNVTARFAPRASGADSATLEVDYSSQLVAAATLDTRLDGLGLGGEARVTPAGQSFAERIRGSGPSAPLAYLLENDGNNALLLDAVTLTGADGDQFTLDTSDCTAAAGAGGVLAPGASCALQLAFSPTTSGAKQATLSIAHDGFGPAATASASGVAVDPAPDPDPRPEPRPDPEPRLDPTTDPPASLPAPTPIAPQPQPPVAPQPQPAAPRAPALPRIAGLAVTPRCALPLGSRLPRLVARFRLAADARVTYRIQTRPLARPWRRCPRPSAAGTRPPARSWRTLSSVERTTRAGLTTVSVERGAKANAAATGALVLRDLAPGSYRLVITARNKAGTTRAIRNFVVLAPPAAGAPQPTAVR</sequence>
<evidence type="ECO:0000313" key="3">
    <source>
        <dbReference type="EMBL" id="MDW5593842.1"/>
    </source>
</evidence>
<feature type="signal peptide" evidence="2">
    <location>
        <begin position="1"/>
        <end position="30"/>
    </location>
</feature>
<gene>
    <name evidence="3" type="ORF">R7226_05825</name>
</gene>
<dbReference type="NCBIfam" id="NF012200">
    <property type="entry name" value="choice_anch_D"/>
    <property type="match status" value="2"/>
</dbReference>
<dbReference type="EMBL" id="JAWSTH010000009">
    <property type="protein sequence ID" value="MDW5593842.1"/>
    <property type="molecule type" value="Genomic_DNA"/>
</dbReference>
<comment type="caution">
    <text evidence="3">The sequence shown here is derived from an EMBL/GenBank/DDBJ whole genome shotgun (WGS) entry which is preliminary data.</text>
</comment>
<feature type="chain" id="PRO_5047376427" evidence="2">
    <location>
        <begin position="31"/>
        <end position="822"/>
    </location>
</feature>
<dbReference type="SUPFAM" id="SSF51126">
    <property type="entry name" value="Pectin lyase-like"/>
    <property type="match status" value="1"/>
</dbReference>
<keyword evidence="4" id="KW-1185">Reference proteome</keyword>
<dbReference type="InterPro" id="IPR013783">
    <property type="entry name" value="Ig-like_fold"/>
</dbReference>
<feature type="region of interest" description="Disordered" evidence="1">
    <location>
        <begin position="611"/>
        <end position="674"/>
    </location>
</feature>
<reference evidence="4" key="1">
    <citation type="submission" date="2023-07" db="EMBL/GenBank/DDBJ databases">
        <title>Conexibacter stalactiti sp. nov., isolated from stalactites in a lava cave and emended description of the genus Conexibacter.</title>
        <authorList>
            <person name="Lee S.D."/>
        </authorList>
    </citation>
    <scope>NUCLEOTIDE SEQUENCE [LARGE SCALE GENOMIC DNA]</scope>
    <source>
        <strain evidence="4">KCTC 39840</strain>
    </source>
</reference>
<proteinExistence type="predicted"/>
<dbReference type="InterPro" id="IPR059226">
    <property type="entry name" value="Choice_anch_Q_dom"/>
</dbReference>
<feature type="compositionally biased region" description="Basic and acidic residues" evidence="1">
    <location>
        <begin position="625"/>
        <end position="641"/>
    </location>
</feature>
<protein>
    <submittedName>
        <fullName evidence="3">Choice-of-anchor D domain-containing protein</fullName>
    </submittedName>
</protein>
<evidence type="ECO:0000313" key="4">
    <source>
        <dbReference type="Proteomes" id="UP001284601"/>
    </source>
</evidence>
<name>A0ABU4HM91_9ACTN</name>
<accession>A0ABU4HM91</accession>
<organism evidence="3 4">
    <name type="scientific">Conexibacter stalactiti</name>
    <dbReference type="NCBI Taxonomy" id="1940611"/>
    <lineage>
        <taxon>Bacteria</taxon>
        <taxon>Bacillati</taxon>
        <taxon>Actinomycetota</taxon>
        <taxon>Thermoleophilia</taxon>
        <taxon>Solirubrobacterales</taxon>
        <taxon>Conexibacteraceae</taxon>
        <taxon>Conexibacter</taxon>
    </lineage>
</organism>
<dbReference type="NCBIfam" id="NF041518">
    <property type="entry name" value="choice_anch_Q"/>
    <property type="match status" value="1"/>
</dbReference>
<dbReference type="Proteomes" id="UP001284601">
    <property type="component" value="Unassembled WGS sequence"/>
</dbReference>
<dbReference type="Gene3D" id="2.60.40.10">
    <property type="entry name" value="Immunoglobulins"/>
    <property type="match status" value="2"/>
</dbReference>
<evidence type="ECO:0000256" key="2">
    <source>
        <dbReference type="SAM" id="SignalP"/>
    </source>
</evidence>
<dbReference type="RefSeq" id="WP_318596101.1">
    <property type="nucleotide sequence ID" value="NZ_JAWSTH010000009.1"/>
</dbReference>
<dbReference type="InterPro" id="IPR011050">
    <property type="entry name" value="Pectin_lyase_fold/virulence"/>
</dbReference>
<feature type="compositionally biased region" description="Pro residues" evidence="1">
    <location>
        <begin position="643"/>
        <end position="672"/>
    </location>
</feature>
<evidence type="ECO:0000256" key="1">
    <source>
        <dbReference type="SAM" id="MobiDB-lite"/>
    </source>
</evidence>